<evidence type="ECO:0000313" key="2">
    <source>
        <dbReference type="RefSeq" id="XP_033167848.1"/>
    </source>
</evidence>
<gene>
    <name evidence="2" type="primary">LOC117146026</name>
</gene>
<dbReference type="RefSeq" id="XP_033167848.1">
    <property type="nucleotide sequence ID" value="XM_033311957.1"/>
</dbReference>
<dbReference type="AlphaFoldDB" id="A0A6P8KG45"/>
<accession>A0A6P8KG45</accession>
<keyword evidence="1" id="KW-1185">Reference proteome</keyword>
<evidence type="ECO:0000313" key="1">
    <source>
        <dbReference type="Proteomes" id="UP000515162"/>
    </source>
</evidence>
<organism evidence="1 2">
    <name type="scientific">Drosophila mauritiana</name>
    <name type="common">Fruit fly</name>
    <dbReference type="NCBI Taxonomy" id="7226"/>
    <lineage>
        <taxon>Eukaryota</taxon>
        <taxon>Metazoa</taxon>
        <taxon>Ecdysozoa</taxon>
        <taxon>Arthropoda</taxon>
        <taxon>Hexapoda</taxon>
        <taxon>Insecta</taxon>
        <taxon>Pterygota</taxon>
        <taxon>Neoptera</taxon>
        <taxon>Endopterygota</taxon>
        <taxon>Diptera</taxon>
        <taxon>Brachycera</taxon>
        <taxon>Muscomorpha</taxon>
        <taxon>Ephydroidea</taxon>
        <taxon>Drosophilidae</taxon>
        <taxon>Drosophila</taxon>
        <taxon>Sophophora</taxon>
    </lineage>
</organism>
<name>A0A6P8KG45_DROMA</name>
<dbReference type="Proteomes" id="UP000515162">
    <property type="component" value="Chromosome 3R"/>
</dbReference>
<proteinExistence type="predicted"/>
<dbReference type="InterPro" id="IPR031974">
    <property type="entry name" value="PDCD7"/>
</dbReference>
<dbReference type="Pfam" id="PF16021">
    <property type="entry name" value="PDCD7"/>
    <property type="match status" value="1"/>
</dbReference>
<dbReference type="GeneID" id="117146026"/>
<protein>
    <submittedName>
        <fullName evidence="2">Uncharacterized protein LOC117146026</fullName>
    </submittedName>
</protein>
<reference evidence="2" key="1">
    <citation type="submission" date="2025-08" db="UniProtKB">
        <authorList>
            <consortium name="RefSeq"/>
        </authorList>
    </citation>
    <scope>IDENTIFICATION</scope>
    <source>
        <strain evidence="2">Mau12</strain>
        <tissue evidence="2">Whole Body</tissue>
    </source>
</reference>
<sequence>MTPPHKKHRLSELKAKLQQVISSLGQLEQQSSGAGRDFDVHRAEELQRSTATLLDELDQIPAQQVVDEQKQRKRRRRLNRRSQKRVIRATVESEVAEQKFSIEPPRNTALEEAKHISLRKQRDAASILETFDLLEKLCESRGGDKAALCQKLTHMRLVWRRVQEETQAGHVKESKKMASLESQWKTVFFGQSLPSAKLNKGKFLEIRSTWDSYISYCGRGSSIPRGWVLPPTKPTAQWIPYRLSLS</sequence>